<keyword evidence="9" id="KW-0808">Transferase</keyword>
<dbReference type="GO" id="GO:0005886">
    <property type="term" value="C:plasma membrane"/>
    <property type="evidence" value="ECO:0007669"/>
    <property type="project" value="UniProtKB-SubCell"/>
</dbReference>
<accession>A0A846U2D9</accession>
<feature type="transmembrane region" description="Helical" evidence="7">
    <location>
        <begin position="209"/>
        <end position="227"/>
    </location>
</feature>
<dbReference type="PANTHER" id="PTHR40074:SF2">
    <property type="entry name" value="O-ACETYLTRANSFERASE WECH"/>
    <property type="match status" value="1"/>
</dbReference>
<keyword evidence="6 7" id="KW-0472">Membrane</keyword>
<comment type="similarity">
    <text evidence="2">Belongs to the acyltransferase 3 family.</text>
</comment>
<feature type="transmembrane region" description="Helical" evidence="7">
    <location>
        <begin position="122"/>
        <end position="143"/>
    </location>
</feature>
<evidence type="ECO:0000256" key="4">
    <source>
        <dbReference type="ARBA" id="ARBA00022692"/>
    </source>
</evidence>
<gene>
    <name evidence="9" type="ORF">GWK17_21245</name>
</gene>
<dbReference type="Pfam" id="PF01757">
    <property type="entry name" value="Acyl_transf_3"/>
    <property type="match status" value="1"/>
</dbReference>
<feature type="transmembrane region" description="Helical" evidence="7">
    <location>
        <begin position="308"/>
        <end position="329"/>
    </location>
</feature>
<dbReference type="PANTHER" id="PTHR40074">
    <property type="entry name" value="O-ACETYLTRANSFERASE WECH"/>
    <property type="match status" value="1"/>
</dbReference>
<proteinExistence type="inferred from homology"/>
<dbReference type="RefSeq" id="WP_167834322.1">
    <property type="nucleotide sequence ID" value="NZ_JAAVUM010000023.1"/>
</dbReference>
<feature type="transmembrane region" description="Helical" evidence="7">
    <location>
        <begin position="80"/>
        <end position="102"/>
    </location>
</feature>
<dbReference type="AlphaFoldDB" id="A0A846U2D9"/>
<comment type="subcellular location">
    <subcellularLocation>
        <location evidence="1">Cell membrane</location>
        <topology evidence="1">Multi-pass membrane protein</topology>
    </subcellularLocation>
</comment>
<protein>
    <submittedName>
        <fullName evidence="9">Acyltransferase family protein</fullName>
    </submittedName>
</protein>
<evidence type="ECO:0000256" key="6">
    <source>
        <dbReference type="ARBA" id="ARBA00023136"/>
    </source>
</evidence>
<reference evidence="9 10" key="1">
    <citation type="submission" date="2020-03" db="EMBL/GenBank/DDBJ databases">
        <authorList>
            <person name="Sun Q."/>
        </authorList>
    </citation>
    <scope>NUCLEOTIDE SEQUENCE [LARGE SCALE GENOMIC DNA]</scope>
    <source>
        <strain evidence="9 10">KACC 21451</strain>
    </source>
</reference>
<evidence type="ECO:0000313" key="10">
    <source>
        <dbReference type="Proteomes" id="UP000587942"/>
    </source>
</evidence>
<evidence type="ECO:0000256" key="7">
    <source>
        <dbReference type="SAM" id="Phobius"/>
    </source>
</evidence>
<dbReference type="GO" id="GO:0009246">
    <property type="term" value="P:enterobacterial common antigen biosynthetic process"/>
    <property type="evidence" value="ECO:0007669"/>
    <property type="project" value="TreeGrafter"/>
</dbReference>
<keyword evidence="4 7" id="KW-0812">Transmembrane</keyword>
<comment type="caution">
    <text evidence="9">The sequence shown here is derived from an EMBL/GenBank/DDBJ whole genome shotgun (WGS) entry which is preliminary data.</text>
</comment>
<evidence type="ECO:0000256" key="5">
    <source>
        <dbReference type="ARBA" id="ARBA00022989"/>
    </source>
</evidence>
<sequence>MNLSSRNTGIDLVKAFAILFVLSVHFFLKTEYYSTPLEGKNMYIQTLLRMSFLICVPLFIILTGYLQSNKKPTVDYFKKLMPVLIVYLFYSLVAILVRVYHFDEQKTVLEWLAEVTHFKANSYSWYVNMYIGLFLISPFLNILYKGLNSKRQKQLLILVLVVMTSLPDILNGKARGVLFVPDFWDQMYPLMYYFIGSYLKEYQFRIKKWIGTILLATVTLVEVWIEVHYAMGGKFRGMAGYYNSTLIVVHSVIFFLLFYDVHIKTRILSKFITFVSMLSLDIYLASNISDKIVYQYVFENIYVNQQQILFKAVPIVLSTFTIAFIMALLRYHILPTERLSTGKIKKKNNMKLGYT</sequence>
<feature type="domain" description="Acyltransferase 3" evidence="8">
    <location>
        <begin position="8"/>
        <end position="327"/>
    </location>
</feature>
<feature type="transmembrane region" description="Helical" evidence="7">
    <location>
        <begin position="271"/>
        <end position="288"/>
    </location>
</feature>
<evidence type="ECO:0000313" key="9">
    <source>
        <dbReference type="EMBL" id="NKE07966.1"/>
    </source>
</evidence>
<organism evidence="9 10">
    <name type="scientific">Mesobacillus selenatarsenatis</name>
    <dbReference type="NCBI Taxonomy" id="388741"/>
    <lineage>
        <taxon>Bacteria</taxon>
        <taxon>Bacillati</taxon>
        <taxon>Bacillota</taxon>
        <taxon>Bacilli</taxon>
        <taxon>Bacillales</taxon>
        <taxon>Bacillaceae</taxon>
        <taxon>Mesobacillus</taxon>
    </lineage>
</organism>
<feature type="transmembrane region" description="Helical" evidence="7">
    <location>
        <begin position="12"/>
        <end position="28"/>
    </location>
</feature>
<evidence type="ECO:0000256" key="2">
    <source>
        <dbReference type="ARBA" id="ARBA00007400"/>
    </source>
</evidence>
<keyword evidence="3" id="KW-1003">Cell membrane</keyword>
<evidence type="ECO:0000259" key="8">
    <source>
        <dbReference type="Pfam" id="PF01757"/>
    </source>
</evidence>
<dbReference type="EMBL" id="JAAVUM010000023">
    <property type="protein sequence ID" value="NKE07966.1"/>
    <property type="molecule type" value="Genomic_DNA"/>
</dbReference>
<feature type="transmembrane region" description="Helical" evidence="7">
    <location>
        <begin position="48"/>
        <end position="68"/>
    </location>
</feature>
<dbReference type="GO" id="GO:0016413">
    <property type="term" value="F:O-acetyltransferase activity"/>
    <property type="evidence" value="ECO:0007669"/>
    <property type="project" value="TreeGrafter"/>
</dbReference>
<name>A0A846U2D9_9BACI</name>
<keyword evidence="9" id="KW-0012">Acyltransferase</keyword>
<feature type="transmembrane region" description="Helical" evidence="7">
    <location>
        <begin position="239"/>
        <end position="259"/>
    </location>
</feature>
<dbReference type="InterPro" id="IPR002656">
    <property type="entry name" value="Acyl_transf_3_dom"/>
</dbReference>
<evidence type="ECO:0000256" key="3">
    <source>
        <dbReference type="ARBA" id="ARBA00022475"/>
    </source>
</evidence>
<keyword evidence="5 7" id="KW-1133">Transmembrane helix</keyword>
<dbReference type="Proteomes" id="UP000587942">
    <property type="component" value="Unassembled WGS sequence"/>
</dbReference>
<evidence type="ECO:0000256" key="1">
    <source>
        <dbReference type="ARBA" id="ARBA00004651"/>
    </source>
</evidence>